<reference evidence="3" key="1">
    <citation type="journal article" date="2019" name="Int. J. Syst. Evol. Microbiol.">
        <title>The Global Catalogue of Microorganisms (GCM) 10K type strain sequencing project: providing services to taxonomists for standard genome sequencing and annotation.</title>
        <authorList>
            <consortium name="The Broad Institute Genomics Platform"/>
            <consortium name="The Broad Institute Genome Sequencing Center for Infectious Disease"/>
            <person name="Wu L."/>
            <person name="Ma J."/>
        </authorList>
    </citation>
    <scope>NUCLEOTIDE SEQUENCE [LARGE SCALE GENOMIC DNA]</scope>
    <source>
        <strain evidence="3">JCM 17924</strain>
    </source>
</reference>
<dbReference type="SUPFAM" id="SSF82185">
    <property type="entry name" value="Histone H3 K4-specific methyltransferase SET7/9 N-terminal domain"/>
    <property type="match status" value="1"/>
</dbReference>
<proteinExistence type="predicted"/>
<sequence>MTGTINPYLYVSHFDTRLPYPMRPIRLLPAFLGLIFLLGACAKKTVSFNSRPDVPATSLLASTDSLASTRDTTNAPSLSTAKKLTKEEERKAAEKQKESQRKSAKKKKNIFLGERIKKGYSKSGAKGRNQIIEVFYYLKVPKQPNTYAPTKWYFNPAKKRIYKDGAEQDLTKVKVLHGPYKKMQGGKVVETGFYNVGTRHLRWERLTKENILVSKVHYEQGYPRDANISYYDGGRTMIKEVIPYIDGKLEGEYVSFKPNGQLDWTGQFENGRKVGNWTKYWGFRNRRHYEYEYGESGYEPETEPVLMKEYNRNGVLIYEKDKLDKREADAKNPSLPRRN</sequence>
<feature type="region of interest" description="Disordered" evidence="1">
    <location>
        <begin position="66"/>
        <end position="106"/>
    </location>
</feature>
<accession>A0ABP8IXC9</accession>
<dbReference type="Proteomes" id="UP001500454">
    <property type="component" value="Unassembled WGS sequence"/>
</dbReference>
<evidence type="ECO:0000313" key="3">
    <source>
        <dbReference type="Proteomes" id="UP001500454"/>
    </source>
</evidence>
<dbReference type="RefSeq" id="WP_345222771.1">
    <property type="nucleotide sequence ID" value="NZ_BAABHA010000002.1"/>
</dbReference>
<feature type="compositionally biased region" description="Basic and acidic residues" evidence="1">
    <location>
        <begin position="84"/>
        <end position="101"/>
    </location>
</feature>
<feature type="compositionally biased region" description="Polar residues" evidence="1">
    <location>
        <begin position="70"/>
        <end position="80"/>
    </location>
</feature>
<evidence type="ECO:0000313" key="2">
    <source>
        <dbReference type="EMBL" id="GAA4378513.1"/>
    </source>
</evidence>
<dbReference type="Gene3D" id="3.90.930.1">
    <property type="match status" value="1"/>
</dbReference>
<protein>
    <recommendedName>
        <fullName evidence="4">Toxin-antitoxin system YwqK family antitoxin</fullName>
    </recommendedName>
</protein>
<keyword evidence="3" id="KW-1185">Reference proteome</keyword>
<comment type="caution">
    <text evidence="2">The sequence shown here is derived from an EMBL/GenBank/DDBJ whole genome shotgun (WGS) entry which is preliminary data.</text>
</comment>
<evidence type="ECO:0008006" key="4">
    <source>
        <dbReference type="Google" id="ProtNLM"/>
    </source>
</evidence>
<gene>
    <name evidence="2" type="ORF">GCM10023186_15120</name>
</gene>
<dbReference type="EMBL" id="BAABHA010000002">
    <property type="protein sequence ID" value="GAA4378513.1"/>
    <property type="molecule type" value="Genomic_DNA"/>
</dbReference>
<organism evidence="2 3">
    <name type="scientific">Hymenobacter koreensis</name>
    <dbReference type="NCBI Taxonomy" id="1084523"/>
    <lineage>
        <taxon>Bacteria</taxon>
        <taxon>Pseudomonadati</taxon>
        <taxon>Bacteroidota</taxon>
        <taxon>Cytophagia</taxon>
        <taxon>Cytophagales</taxon>
        <taxon>Hymenobacteraceae</taxon>
        <taxon>Hymenobacter</taxon>
    </lineage>
</organism>
<evidence type="ECO:0000256" key="1">
    <source>
        <dbReference type="SAM" id="MobiDB-lite"/>
    </source>
</evidence>
<name>A0ABP8IXC9_9BACT</name>